<keyword evidence="1" id="KW-1133">Transmembrane helix</keyword>
<feature type="transmembrane region" description="Helical" evidence="1">
    <location>
        <begin position="220"/>
        <end position="238"/>
    </location>
</feature>
<evidence type="ECO:0000313" key="3">
    <source>
        <dbReference type="EMBL" id="AGL00590.1"/>
    </source>
</evidence>
<feature type="transmembrane region" description="Helical" evidence="1">
    <location>
        <begin position="244"/>
        <end position="260"/>
    </location>
</feature>
<keyword evidence="1" id="KW-0812">Transmembrane</keyword>
<dbReference type="GO" id="GO:0006508">
    <property type="term" value="P:proteolysis"/>
    <property type="evidence" value="ECO:0007669"/>
    <property type="project" value="UniProtKB-KW"/>
</dbReference>
<dbReference type="InterPro" id="IPR003675">
    <property type="entry name" value="Rce1/LyrA-like_dom"/>
</dbReference>
<keyword evidence="3" id="KW-0378">Hydrolase</keyword>
<feature type="transmembrane region" description="Helical" evidence="1">
    <location>
        <begin position="39"/>
        <end position="65"/>
    </location>
</feature>
<dbReference type="KEGG" id="dgi:Desgi_1061"/>
<name>R4KJA9_9FIRM</name>
<feature type="transmembrane region" description="Helical" evidence="1">
    <location>
        <begin position="12"/>
        <end position="33"/>
    </location>
</feature>
<proteinExistence type="predicted"/>
<gene>
    <name evidence="3" type="ORF">Desgi_1061</name>
</gene>
<dbReference type="PANTHER" id="PTHR35797">
    <property type="entry name" value="PROTEASE-RELATED"/>
    <property type="match status" value="1"/>
</dbReference>
<keyword evidence="3" id="KW-0645">Protease</keyword>
<dbReference type="GO" id="GO:0080120">
    <property type="term" value="P:CAAX-box protein maturation"/>
    <property type="evidence" value="ECO:0007669"/>
    <property type="project" value="UniProtKB-ARBA"/>
</dbReference>
<dbReference type="PANTHER" id="PTHR35797:SF1">
    <property type="entry name" value="PROTEASE"/>
    <property type="match status" value="1"/>
</dbReference>
<reference evidence="3 4" key="1">
    <citation type="submission" date="2012-01" db="EMBL/GenBank/DDBJ databases">
        <title>Complete sequence of Desulfotomaculum gibsoniae DSM 7213.</title>
        <authorList>
            <consortium name="US DOE Joint Genome Institute"/>
            <person name="Lucas S."/>
            <person name="Han J."/>
            <person name="Lapidus A."/>
            <person name="Cheng J.-F."/>
            <person name="Goodwin L."/>
            <person name="Pitluck S."/>
            <person name="Peters L."/>
            <person name="Ovchinnikova G."/>
            <person name="Teshima H."/>
            <person name="Detter J.C."/>
            <person name="Han C."/>
            <person name="Tapia R."/>
            <person name="Land M."/>
            <person name="Hauser L."/>
            <person name="Kyrpides N."/>
            <person name="Ivanova N."/>
            <person name="Pagani I."/>
            <person name="Parshina S."/>
            <person name="Plugge C."/>
            <person name="Muyzer G."/>
            <person name="Kuever J."/>
            <person name="Ivanova A."/>
            <person name="Nazina T."/>
            <person name="Klenk H.-P."/>
            <person name="Brambilla E."/>
            <person name="Spring S."/>
            <person name="Stams A.F."/>
            <person name="Woyke T."/>
        </authorList>
    </citation>
    <scope>NUCLEOTIDE SEQUENCE [LARGE SCALE GENOMIC DNA]</scope>
    <source>
        <strain evidence="3 4">DSM 7213</strain>
    </source>
</reference>
<dbReference type="GO" id="GO:0004175">
    <property type="term" value="F:endopeptidase activity"/>
    <property type="evidence" value="ECO:0007669"/>
    <property type="project" value="UniProtKB-ARBA"/>
</dbReference>
<dbReference type="Pfam" id="PF02517">
    <property type="entry name" value="Rce1-like"/>
    <property type="match status" value="1"/>
</dbReference>
<feature type="transmembrane region" description="Helical" evidence="1">
    <location>
        <begin position="123"/>
        <end position="145"/>
    </location>
</feature>
<dbReference type="OrthoDB" id="9777755at2"/>
<feature type="domain" description="CAAX prenyl protease 2/Lysostaphin resistance protein A-like" evidence="2">
    <location>
        <begin position="127"/>
        <end position="230"/>
    </location>
</feature>
<keyword evidence="4" id="KW-1185">Reference proteome</keyword>
<dbReference type="InterPro" id="IPR042150">
    <property type="entry name" value="MmRce1-like"/>
</dbReference>
<dbReference type="Proteomes" id="UP000013520">
    <property type="component" value="Chromosome"/>
</dbReference>
<dbReference type="RefSeq" id="WP_006521252.1">
    <property type="nucleotide sequence ID" value="NC_021184.1"/>
</dbReference>
<evidence type="ECO:0000259" key="2">
    <source>
        <dbReference type="Pfam" id="PF02517"/>
    </source>
</evidence>
<sequence>MTIEKYRHPILFYSLATIIPWLFWFAAGYLSHITPSSNFYVTVSSILAFLGLLSPMIIAFSLMLPDQELRRDLFNRFFSTRKIKPIYLFLTLFLMLISILLAQAISLLFGYSVDQFKLSSGSFTAGIFSVWFILIIAPILEELAWHTYGTDCLRQRFSLFKTSLIFAIFWAFWHFPLSGIKGYYHANLVESWIYSLNFAVSLIPYVLLMNWLYYKTDRNILVAIVFHISAGFFNEIFLTHPDSKIIQTILLLVFTVFIVIKERDFFFKRDILLD</sequence>
<dbReference type="AlphaFoldDB" id="R4KJA9"/>
<dbReference type="eggNOG" id="COG1266">
    <property type="taxonomic scope" value="Bacteria"/>
</dbReference>
<dbReference type="EMBL" id="CP003273">
    <property type="protein sequence ID" value="AGL00590.1"/>
    <property type="molecule type" value="Genomic_DNA"/>
</dbReference>
<dbReference type="STRING" id="767817.Desgi_1061"/>
<feature type="transmembrane region" description="Helical" evidence="1">
    <location>
        <begin position="86"/>
        <end position="111"/>
    </location>
</feature>
<keyword evidence="1" id="KW-0472">Membrane</keyword>
<accession>R4KJA9</accession>
<evidence type="ECO:0000256" key="1">
    <source>
        <dbReference type="SAM" id="Phobius"/>
    </source>
</evidence>
<organism evidence="3 4">
    <name type="scientific">Desulfoscipio gibsoniae DSM 7213</name>
    <dbReference type="NCBI Taxonomy" id="767817"/>
    <lineage>
        <taxon>Bacteria</taxon>
        <taxon>Bacillati</taxon>
        <taxon>Bacillota</taxon>
        <taxon>Clostridia</taxon>
        <taxon>Eubacteriales</taxon>
        <taxon>Desulfallaceae</taxon>
        <taxon>Desulfoscipio</taxon>
    </lineage>
</organism>
<protein>
    <submittedName>
        <fullName evidence="3">CAAX amino terminal protease family</fullName>
    </submittedName>
</protein>
<feature type="transmembrane region" description="Helical" evidence="1">
    <location>
        <begin position="193"/>
        <end position="213"/>
    </location>
</feature>
<dbReference type="HOGENOM" id="CLU_064706_2_0_9"/>
<evidence type="ECO:0000313" key="4">
    <source>
        <dbReference type="Proteomes" id="UP000013520"/>
    </source>
</evidence>
<feature type="transmembrane region" description="Helical" evidence="1">
    <location>
        <begin position="157"/>
        <end position="173"/>
    </location>
</feature>